<dbReference type="SUPFAM" id="SSF88723">
    <property type="entry name" value="PIN domain-like"/>
    <property type="match status" value="1"/>
</dbReference>
<reference evidence="2 3" key="1">
    <citation type="journal article" date="2023" name="Microorganisms">
        <title>Thiorhodovibrio frisius and Trv. litoralis spp. nov., Two Novel Members from a Clade of Fastidious Purple Sulfur Bacteria That Exhibit Unique Red-Shifted Light-Harvesting Capabilities.</title>
        <authorList>
            <person name="Methner A."/>
            <person name="Kuzyk S.B."/>
            <person name="Petersen J."/>
            <person name="Bauer S."/>
            <person name="Brinkmann H."/>
            <person name="Sichau K."/>
            <person name="Wanner G."/>
            <person name="Wolf J."/>
            <person name="Neumann-Schaal M."/>
            <person name="Henke P."/>
            <person name="Tank M."/>
            <person name="Sproer C."/>
            <person name="Bunk B."/>
            <person name="Overmann J."/>
        </authorList>
    </citation>
    <scope>NUCLEOTIDE SEQUENCE [LARGE SCALE GENOMIC DNA]</scope>
    <source>
        <strain evidence="2 3">DSM 6702</strain>
    </source>
</reference>
<dbReference type="InterPro" id="IPR029060">
    <property type="entry name" value="PIN-like_dom_sf"/>
</dbReference>
<evidence type="ECO:0000259" key="1">
    <source>
        <dbReference type="Pfam" id="PF01850"/>
    </source>
</evidence>
<dbReference type="Gene3D" id="3.40.50.1010">
    <property type="entry name" value="5'-nuclease"/>
    <property type="match status" value="1"/>
</dbReference>
<evidence type="ECO:0000313" key="3">
    <source>
        <dbReference type="Proteomes" id="UP001432180"/>
    </source>
</evidence>
<dbReference type="InterPro" id="IPR002716">
    <property type="entry name" value="PIN_dom"/>
</dbReference>
<accession>A0ABZ0S4H3</accession>
<gene>
    <name evidence="2" type="ORF">Thiowin_00459</name>
</gene>
<feature type="domain" description="PIN" evidence="1">
    <location>
        <begin position="4"/>
        <end position="109"/>
    </location>
</feature>
<dbReference type="Pfam" id="PF01850">
    <property type="entry name" value="PIN"/>
    <property type="match status" value="1"/>
</dbReference>
<dbReference type="Proteomes" id="UP001432180">
    <property type="component" value="Chromosome"/>
</dbReference>
<sequence>MNAIDANVLAGFFIDDPDDSEAALQRPAAIAALSGTVFVPVTVVVEFEWVMRGFYQLPRQTIQSVLETLCRLGNVIVEDRDSLLAALNAYRQGLDFADAQHLARSQACAAFLLRTFASELYLVDNPDVDAAGLNPLLHFLGFGIEEGRNALSIGTEVWW</sequence>
<organism evidence="2 3">
    <name type="scientific">Thiorhodovibrio winogradskyi</name>
    <dbReference type="NCBI Taxonomy" id="77007"/>
    <lineage>
        <taxon>Bacteria</taxon>
        <taxon>Pseudomonadati</taxon>
        <taxon>Pseudomonadota</taxon>
        <taxon>Gammaproteobacteria</taxon>
        <taxon>Chromatiales</taxon>
        <taxon>Chromatiaceae</taxon>
        <taxon>Thiorhodovibrio</taxon>
    </lineage>
</organism>
<proteinExistence type="predicted"/>
<evidence type="ECO:0000313" key="2">
    <source>
        <dbReference type="EMBL" id="WPL15558.1"/>
    </source>
</evidence>
<protein>
    <recommendedName>
        <fullName evidence="1">PIN domain-containing protein</fullName>
    </recommendedName>
</protein>
<keyword evidence="3" id="KW-1185">Reference proteome</keyword>
<name>A0ABZ0S4H3_9GAMM</name>
<dbReference type="EMBL" id="CP121472">
    <property type="protein sequence ID" value="WPL15558.1"/>
    <property type="molecule type" value="Genomic_DNA"/>
</dbReference>
<dbReference type="RefSeq" id="WP_328986125.1">
    <property type="nucleotide sequence ID" value="NZ_CP121472.1"/>
</dbReference>